<comment type="caution">
    <text evidence="1">The sequence shown here is derived from an EMBL/GenBank/DDBJ whole genome shotgun (WGS) entry which is preliminary data.</text>
</comment>
<sequence length="158" mass="18507">MILYLFQNKIFTIDDSIAKILIDKNDFCYCLYFFNEIKSYLSDQKLQEIEGKINELNDFEKKSHNGENDSYICTLIRNDSVEEFVSFVNQSNLPLSTTIKYSILETNQFLLLNQNTSLIEYAAFFGKIHIFQYLRMNGLELSPSIQKVETWAFIDCTS</sequence>
<evidence type="ECO:0000313" key="2">
    <source>
        <dbReference type="Proteomes" id="UP001470230"/>
    </source>
</evidence>
<evidence type="ECO:0008006" key="3">
    <source>
        <dbReference type="Google" id="ProtNLM"/>
    </source>
</evidence>
<keyword evidence="2" id="KW-1185">Reference proteome</keyword>
<evidence type="ECO:0000313" key="1">
    <source>
        <dbReference type="EMBL" id="KAK8838874.1"/>
    </source>
</evidence>
<organism evidence="1 2">
    <name type="scientific">Tritrichomonas musculus</name>
    <dbReference type="NCBI Taxonomy" id="1915356"/>
    <lineage>
        <taxon>Eukaryota</taxon>
        <taxon>Metamonada</taxon>
        <taxon>Parabasalia</taxon>
        <taxon>Tritrichomonadida</taxon>
        <taxon>Tritrichomonadidae</taxon>
        <taxon>Tritrichomonas</taxon>
    </lineage>
</organism>
<accession>A0ABR2GY62</accession>
<dbReference type="Proteomes" id="UP001470230">
    <property type="component" value="Unassembled WGS sequence"/>
</dbReference>
<dbReference type="EMBL" id="JAPFFF010000054">
    <property type="protein sequence ID" value="KAK8838874.1"/>
    <property type="molecule type" value="Genomic_DNA"/>
</dbReference>
<protein>
    <recommendedName>
        <fullName evidence="3">DUF3447 domain-containing protein</fullName>
    </recommendedName>
</protein>
<name>A0ABR2GY62_9EUKA</name>
<gene>
    <name evidence="1" type="ORF">M9Y10_032916</name>
</gene>
<proteinExistence type="predicted"/>
<reference evidence="1 2" key="1">
    <citation type="submission" date="2024-04" db="EMBL/GenBank/DDBJ databases">
        <title>Tritrichomonas musculus Genome.</title>
        <authorList>
            <person name="Alves-Ferreira E."/>
            <person name="Grigg M."/>
            <person name="Lorenzi H."/>
            <person name="Galac M."/>
        </authorList>
    </citation>
    <scope>NUCLEOTIDE SEQUENCE [LARGE SCALE GENOMIC DNA]</scope>
    <source>
        <strain evidence="1 2">EAF2021</strain>
    </source>
</reference>